<keyword evidence="12" id="KW-1185">Reference proteome</keyword>
<dbReference type="InterPro" id="IPR003663">
    <property type="entry name" value="Sugar/inositol_transpt"/>
</dbReference>
<feature type="transmembrane region" description="Helical" evidence="9">
    <location>
        <begin position="40"/>
        <end position="61"/>
    </location>
</feature>
<evidence type="ECO:0000313" key="11">
    <source>
        <dbReference type="EMBL" id="KAK7862053.1"/>
    </source>
</evidence>
<dbReference type="GO" id="GO:0005886">
    <property type="term" value="C:plasma membrane"/>
    <property type="evidence" value="ECO:0007669"/>
    <property type="project" value="UniProtKB-SubCell"/>
</dbReference>
<evidence type="ECO:0000313" key="12">
    <source>
        <dbReference type="Proteomes" id="UP001378592"/>
    </source>
</evidence>
<dbReference type="InterPro" id="IPR050549">
    <property type="entry name" value="MFS_Trehalose_Transporter"/>
</dbReference>
<dbReference type="PROSITE" id="PS50850">
    <property type="entry name" value="MFS"/>
    <property type="match status" value="1"/>
</dbReference>
<evidence type="ECO:0000256" key="6">
    <source>
        <dbReference type="ARBA" id="ARBA00023180"/>
    </source>
</evidence>
<feature type="transmembrane region" description="Helical" evidence="9">
    <location>
        <begin position="81"/>
        <end position="103"/>
    </location>
</feature>
<dbReference type="PROSITE" id="PS00216">
    <property type="entry name" value="SUGAR_TRANSPORT_1"/>
    <property type="match status" value="1"/>
</dbReference>
<reference evidence="11 12" key="1">
    <citation type="submission" date="2024-03" db="EMBL/GenBank/DDBJ databases">
        <title>The genome assembly and annotation of the cricket Gryllus longicercus Weissman &amp; Gray.</title>
        <authorList>
            <person name="Szrajer S."/>
            <person name="Gray D."/>
            <person name="Ylla G."/>
        </authorList>
    </citation>
    <scope>NUCLEOTIDE SEQUENCE [LARGE SCALE GENOMIC DNA]</scope>
    <source>
        <strain evidence="11">DAG 2021-001</strain>
        <tissue evidence="11">Whole body minus gut</tissue>
    </source>
</reference>
<proteinExistence type="inferred from homology"/>
<dbReference type="AlphaFoldDB" id="A0AAN9VRR3"/>
<feature type="domain" description="Major facilitator superfamily (MFS) profile" evidence="10">
    <location>
        <begin position="42"/>
        <end position="491"/>
    </location>
</feature>
<dbReference type="InterPro" id="IPR005828">
    <property type="entry name" value="MFS_sugar_transport-like"/>
</dbReference>
<dbReference type="InterPro" id="IPR005829">
    <property type="entry name" value="Sugar_transporter_CS"/>
</dbReference>
<evidence type="ECO:0000256" key="7">
    <source>
        <dbReference type="ARBA" id="ARBA00024348"/>
    </source>
</evidence>
<dbReference type="Gene3D" id="1.20.1250.20">
    <property type="entry name" value="MFS general substrate transporter like domains"/>
    <property type="match status" value="1"/>
</dbReference>
<dbReference type="GO" id="GO:0051119">
    <property type="term" value="F:sugar transmembrane transporter activity"/>
    <property type="evidence" value="ECO:0007669"/>
    <property type="project" value="InterPro"/>
</dbReference>
<protein>
    <recommendedName>
        <fullName evidence="10">Major facilitator superfamily (MFS) profile domain-containing protein</fullName>
    </recommendedName>
</protein>
<feature type="transmembrane region" description="Helical" evidence="9">
    <location>
        <begin position="168"/>
        <end position="188"/>
    </location>
</feature>
<keyword evidence="6" id="KW-0325">Glycoprotein</keyword>
<keyword evidence="8" id="KW-0813">Transport</keyword>
<dbReference type="InterPro" id="IPR036259">
    <property type="entry name" value="MFS_trans_sf"/>
</dbReference>
<dbReference type="InterPro" id="IPR020846">
    <property type="entry name" value="MFS_dom"/>
</dbReference>
<evidence type="ECO:0000256" key="4">
    <source>
        <dbReference type="ARBA" id="ARBA00022989"/>
    </source>
</evidence>
<gene>
    <name evidence="11" type="ORF">R5R35_011477</name>
</gene>
<evidence type="ECO:0000256" key="8">
    <source>
        <dbReference type="RuleBase" id="RU003346"/>
    </source>
</evidence>
<evidence type="ECO:0000256" key="1">
    <source>
        <dbReference type="ARBA" id="ARBA00004651"/>
    </source>
</evidence>
<feature type="transmembrane region" description="Helical" evidence="9">
    <location>
        <begin position="301"/>
        <end position="322"/>
    </location>
</feature>
<organism evidence="11 12">
    <name type="scientific">Gryllus longicercus</name>
    <dbReference type="NCBI Taxonomy" id="2509291"/>
    <lineage>
        <taxon>Eukaryota</taxon>
        <taxon>Metazoa</taxon>
        <taxon>Ecdysozoa</taxon>
        <taxon>Arthropoda</taxon>
        <taxon>Hexapoda</taxon>
        <taxon>Insecta</taxon>
        <taxon>Pterygota</taxon>
        <taxon>Neoptera</taxon>
        <taxon>Polyneoptera</taxon>
        <taxon>Orthoptera</taxon>
        <taxon>Ensifera</taxon>
        <taxon>Gryllidea</taxon>
        <taxon>Grylloidea</taxon>
        <taxon>Gryllidae</taxon>
        <taxon>Gryllinae</taxon>
        <taxon>Gryllus</taxon>
    </lineage>
</organism>
<dbReference type="CDD" id="cd17358">
    <property type="entry name" value="MFS_GLUT6_8_Class3_like"/>
    <property type="match status" value="1"/>
</dbReference>
<dbReference type="PANTHER" id="PTHR48021:SF96">
    <property type="entry name" value="FACILITATED TREHALOSE TRANSPORTER TRET1-1-RELATED"/>
    <property type="match status" value="1"/>
</dbReference>
<keyword evidence="4 9" id="KW-1133">Transmembrane helix</keyword>
<comment type="subcellular location">
    <subcellularLocation>
        <location evidence="1">Cell membrane</location>
        <topology evidence="1">Multi-pass membrane protein</topology>
    </subcellularLocation>
</comment>
<dbReference type="Proteomes" id="UP001378592">
    <property type="component" value="Unassembled WGS sequence"/>
</dbReference>
<sequence>MTKGQELAVVTEELLHGAPKQSFGSQPLQPQPLQGLGRQVFASVAVALGSLLVGFSSAYTSPALVSMAEPNSTLSLTPQQGSWVGSLMPAAALFGGMAGGFLIEWLGRKTTILLTAPFSAIAWLLIFFASNVGWLYAGRFISGFCVGVTSLSLPVYMGETIQPEVRGMLGLTSTTLGNIGILLCFVLGKYLDWRYLAMVGALCSVPYGVCTLFAPETPHWYLSKGRRGEAEAALRWLRGGAGADVAQELRATEQGLGKGAEAAIGLPRSVTSINLVPEAQASPSDKSGLALLCTRDHMRPVGVALGLMLFQQFSGINAVIFYTVKIFQDAGSTIDEFVSTMVVGAVNLGAVVLATALIDRLGRRVLLAASAAAMALALAKLGTFFYLNTCTDVDVSGYGWLPLVSFVIFVVGFSVGFGPIPWLMMGEILPPDIRGPAASLATAVNWSCTFVVTKMFADVVEGVGSHAAFWGFCAVCVGALVFVWACVPETRGRTLADIQRRMAGRPPPQRKRRLTVSESVAGWTASMASLKPMPTGA</sequence>
<comment type="caution">
    <text evidence="11">The sequence shown here is derived from an EMBL/GenBank/DDBJ whole genome shotgun (WGS) entry which is preliminary data.</text>
</comment>
<accession>A0AAN9VRR3</accession>
<dbReference type="InterPro" id="IPR044775">
    <property type="entry name" value="MFS_ERD6/Tret1-like"/>
</dbReference>
<dbReference type="FunFam" id="1.20.1250.20:FF:000055">
    <property type="entry name" value="Facilitated trehalose transporter Tret1-2 homolog"/>
    <property type="match status" value="1"/>
</dbReference>
<feature type="transmembrane region" description="Helical" evidence="9">
    <location>
        <begin position="437"/>
        <end position="457"/>
    </location>
</feature>
<evidence type="ECO:0000256" key="3">
    <source>
        <dbReference type="ARBA" id="ARBA00022692"/>
    </source>
</evidence>
<comment type="similarity">
    <text evidence="7">Belongs to the major facilitator superfamily. Sugar transporter (TC 2.A.1.1) family. Trehalose transporter subfamily.</text>
</comment>
<dbReference type="SUPFAM" id="SSF103473">
    <property type="entry name" value="MFS general substrate transporter"/>
    <property type="match status" value="1"/>
</dbReference>
<evidence type="ECO:0000259" key="10">
    <source>
        <dbReference type="PROSITE" id="PS50850"/>
    </source>
</evidence>
<dbReference type="PROSITE" id="PS00217">
    <property type="entry name" value="SUGAR_TRANSPORT_2"/>
    <property type="match status" value="1"/>
</dbReference>
<dbReference type="NCBIfam" id="TIGR00879">
    <property type="entry name" value="SP"/>
    <property type="match status" value="1"/>
</dbReference>
<keyword evidence="5 9" id="KW-0472">Membrane</keyword>
<evidence type="ECO:0000256" key="2">
    <source>
        <dbReference type="ARBA" id="ARBA00022475"/>
    </source>
</evidence>
<keyword evidence="3 9" id="KW-0812">Transmembrane</keyword>
<evidence type="ECO:0000256" key="5">
    <source>
        <dbReference type="ARBA" id="ARBA00023136"/>
    </source>
</evidence>
<dbReference type="Pfam" id="PF00083">
    <property type="entry name" value="Sugar_tr"/>
    <property type="match status" value="1"/>
</dbReference>
<dbReference type="PANTHER" id="PTHR48021">
    <property type="match status" value="1"/>
</dbReference>
<evidence type="ECO:0000256" key="9">
    <source>
        <dbReference type="SAM" id="Phobius"/>
    </source>
</evidence>
<keyword evidence="2" id="KW-1003">Cell membrane</keyword>
<name>A0AAN9VRR3_9ORTH</name>
<feature type="transmembrane region" description="Helical" evidence="9">
    <location>
        <begin position="110"/>
        <end position="130"/>
    </location>
</feature>
<feature type="transmembrane region" description="Helical" evidence="9">
    <location>
        <begin position="399"/>
        <end position="425"/>
    </location>
</feature>
<feature type="transmembrane region" description="Helical" evidence="9">
    <location>
        <begin position="337"/>
        <end position="358"/>
    </location>
</feature>
<feature type="transmembrane region" description="Helical" evidence="9">
    <location>
        <begin position="365"/>
        <end position="387"/>
    </location>
</feature>
<feature type="transmembrane region" description="Helical" evidence="9">
    <location>
        <begin position="469"/>
        <end position="487"/>
    </location>
</feature>
<dbReference type="PRINTS" id="PR00171">
    <property type="entry name" value="SUGRTRNSPORT"/>
</dbReference>
<dbReference type="EMBL" id="JAZDUA010000289">
    <property type="protein sequence ID" value="KAK7862053.1"/>
    <property type="molecule type" value="Genomic_DNA"/>
</dbReference>